<keyword evidence="11" id="KW-1185">Reference proteome</keyword>
<comment type="similarity">
    <text evidence="2">Belongs to the EamA transporter family.</text>
</comment>
<sequence>MVKGGVAAYLARMSSELRLGFFCALAAYLFWGALPLYFRALDHIAPGEMLAHRIVWALPTGLLFIAIASRWREFRAAVTRRRLFYLGLSASLIALNWLVYIWAVSQERVTEASLGYFINPLVSVLFGMFFFSEKLRPAQWIAIVIACIGVGILTWELGRLPWVSLILCFTFASYGAVRKKVSVDGRIGFAIETALLFPVALIWLVWFQSTPEGSWMGDRPVDVLLLPLAGPVTAVPLILFALAAKRLKLSTIGMMQYIAPTLQFLIAVLIFREPFGTTKAIAFCFIWTALAVFTTDSVMGDRKARRLARAAQLS</sequence>
<keyword evidence="4" id="KW-1003">Cell membrane</keyword>
<proteinExistence type="inferred from homology"/>
<feature type="domain" description="EamA" evidence="9">
    <location>
        <begin position="19"/>
        <end position="154"/>
    </location>
</feature>
<dbReference type="InterPro" id="IPR000620">
    <property type="entry name" value="EamA_dom"/>
</dbReference>
<accession>A0ABQ1JM37</accession>
<evidence type="ECO:0000313" key="11">
    <source>
        <dbReference type="Proteomes" id="UP000628854"/>
    </source>
</evidence>
<keyword evidence="7 8" id="KW-0472">Membrane</keyword>
<feature type="transmembrane region" description="Helical" evidence="8">
    <location>
        <begin position="138"/>
        <end position="155"/>
    </location>
</feature>
<feature type="transmembrane region" description="Helical" evidence="8">
    <location>
        <begin position="50"/>
        <end position="71"/>
    </location>
</feature>
<feature type="transmembrane region" description="Helical" evidence="8">
    <location>
        <begin position="19"/>
        <end position="38"/>
    </location>
</feature>
<evidence type="ECO:0000256" key="7">
    <source>
        <dbReference type="ARBA" id="ARBA00023136"/>
    </source>
</evidence>
<dbReference type="Pfam" id="PF00892">
    <property type="entry name" value="EamA"/>
    <property type="match status" value="1"/>
</dbReference>
<feature type="transmembrane region" description="Helical" evidence="8">
    <location>
        <begin position="83"/>
        <end position="102"/>
    </location>
</feature>
<comment type="subcellular location">
    <subcellularLocation>
        <location evidence="1">Cell membrane</location>
        <topology evidence="1">Multi-pass membrane protein</topology>
    </subcellularLocation>
</comment>
<gene>
    <name evidence="10" type="ORF">GCM10011503_20540</name>
</gene>
<dbReference type="PANTHER" id="PTHR22911:SF137">
    <property type="entry name" value="SOLUTE CARRIER FAMILY 35 MEMBER G2-RELATED"/>
    <property type="match status" value="1"/>
</dbReference>
<feature type="transmembrane region" description="Helical" evidence="8">
    <location>
        <begin position="254"/>
        <end position="271"/>
    </location>
</feature>
<dbReference type="InterPro" id="IPR004626">
    <property type="entry name" value="RarD"/>
</dbReference>
<dbReference type="EMBL" id="BMKF01000002">
    <property type="protein sequence ID" value="GGB71758.1"/>
    <property type="molecule type" value="Genomic_DNA"/>
</dbReference>
<dbReference type="PANTHER" id="PTHR22911">
    <property type="entry name" value="ACYL-MALONYL CONDENSING ENZYME-RELATED"/>
    <property type="match status" value="1"/>
</dbReference>
<evidence type="ECO:0000256" key="1">
    <source>
        <dbReference type="ARBA" id="ARBA00004651"/>
    </source>
</evidence>
<evidence type="ECO:0000256" key="5">
    <source>
        <dbReference type="ARBA" id="ARBA00022692"/>
    </source>
</evidence>
<dbReference type="SUPFAM" id="SSF103481">
    <property type="entry name" value="Multidrug resistance efflux transporter EmrE"/>
    <property type="match status" value="2"/>
</dbReference>
<feature type="transmembrane region" description="Helical" evidence="8">
    <location>
        <begin position="161"/>
        <end position="177"/>
    </location>
</feature>
<keyword evidence="3" id="KW-0813">Transport</keyword>
<name>A0ABQ1JM37_9PROT</name>
<comment type="caution">
    <text evidence="10">The sequence shown here is derived from an EMBL/GenBank/DDBJ whole genome shotgun (WGS) entry which is preliminary data.</text>
</comment>
<organism evidence="10 11">
    <name type="scientific">Henriciella pelagia</name>
    <dbReference type="NCBI Taxonomy" id="1977912"/>
    <lineage>
        <taxon>Bacteria</taxon>
        <taxon>Pseudomonadati</taxon>
        <taxon>Pseudomonadota</taxon>
        <taxon>Alphaproteobacteria</taxon>
        <taxon>Hyphomonadales</taxon>
        <taxon>Hyphomonadaceae</taxon>
        <taxon>Henriciella</taxon>
    </lineage>
</organism>
<dbReference type="Proteomes" id="UP000628854">
    <property type="component" value="Unassembled WGS sequence"/>
</dbReference>
<evidence type="ECO:0000256" key="2">
    <source>
        <dbReference type="ARBA" id="ARBA00007362"/>
    </source>
</evidence>
<feature type="transmembrane region" description="Helical" evidence="8">
    <location>
        <begin position="189"/>
        <end position="208"/>
    </location>
</feature>
<dbReference type="NCBIfam" id="TIGR00688">
    <property type="entry name" value="rarD"/>
    <property type="match status" value="1"/>
</dbReference>
<keyword evidence="6 8" id="KW-1133">Transmembrane helix</keyword>
<feature type="transmembrane region" description="Helical" evidence="8">
    <location>
        <begin position="277"/>
        <end position="299"/>
    </location>
</feature>
<evidence type="ECO:0000259" key="9">
    <source>
        <dbReference type="Pfam" id="PF00892"/>
    </source>
</evidence>
<reference evidence="11" key="1">
    <citation type="journal article" date="2019" name="Int. J. Syst. Evol. Microbiol.">
        <title>The Global Catalogue of Microorganisms (GCM) 10K type strain sequencing project: providing services to taxonomists for standard genome sequencing and annotation.</title>
        <authorList>
            <consortium name="The Broad Institute Genomics Platform"/>
            <consortium name="The Broad Institute Genome Sequencing Center for Infectious Disease"/>
            <person name="Wu L."/>
            <person name="Ma J."/>
        </authorList>
    </citation>
    <scope>NUCLEOTIDE SEQUENCE [LARGE SCALE GENOMIC DNA]</scope>
    <source>
        <strain evidence="11">CGMCC 1.15928</strain>
    </source>
</reference>
<feature type="transmembrane region" description="Helical" evidence="8">
    <location>
        <begin position="114"/>
        <end position="131"/>
    </location>
</feature>
<protein>
    <submittedName>
        <fullName evidence="10">Permease</fullName>
    </submittedName>
</protein>
<dbReference type="InterPro" id="IPR037185">
    <property type="entry name" value="EmrE-like"/>
</dbReference>
<feature type="transmembrane region" description="Helical" evidence="8">
    <location>
        <begin position="223"/>
        <end position="242"/>
    </location>
</feature>
<evidence type="ECO:0000256" key="3">
    <source>
        <dbReference type="ARBA" id="ARBA00022448"/>
    </source>
</evidence>
<dbReference type="Gene3D" id="1.10.3730.20">
    <property type="match status" value="1"/>
</dbReference>
<keyword evidence="5 8" id="KW-0812">Transmembrane</keyword>
<evidence type="ECO:0000256" key="4">
    <source>
        <dbReference type="ARBA" id="ARBA00022475"/>
    </source>
</evidence>
<evidence type="ECO:0000256" key="8">
    <source>
        <dbReference type="SAM" id="Phobius"/>
    </source>
</evidence>
<evidence type="ECO:0000256" key="6">
    <source>
        <dbReference type="ARBA" id="ARBA00022989"/>
    </source>
</evidence>
<evidence type="ECO:0000313" key="10">
    <source>
        <dbReference type="EMBL" id="GGB71758.1"/>
    </source>
</evidence>